<dbReference type="EMBL" id="JASTZU010000063">
    <property type="protein sequence ID" value="MDL4842951.1"/>
    <property type="molecule type" value="Genomic_DNA"/>
</dbReference>
<evidence type="ECO:0000313" key="2">
    <source>
        <dbReference type="EMBL" id="MDL4842951.1"/>
    </source>
</evidence>
<keyword evidence="3" id="KW-1185">Reference proteome</keyword>
<feature type="transmembrane region" description="Helical" evidence="1">
    <location>
        <begin position="6"/>
        <end position="26"/>
    </location>
</feature>
<proteinExistence type="predicted"/>
<comment type="caution">
    <text evidence="2">The sequence shown here is derived from an EMBL/GenBank/DDBJ whole genome shotgun (WGS) entry which is preliminary data.</text>
</comment>
<keyword evidence="1" id="KW-0472">Membrane</keyword>
<evidence type="ECO:0000313" key="3">
    <source>
        <dbReference type="Proteomes" id="UP001235343"/>
    </source>
</evidence>
<dbReference type="RefSeq" id="WP_285934241.1">
    <property type="nucleotide sequence ID" value="NZ_JASTZU010000063.1"/>
</dbReference>
<sequence>MSKKSYFFLIVGLIIVIFWYVFNYGLPWNYMEAKRSFQSHLASYDEELVLGSVEYDFIHSSYTGSAYEKENPDIRFYIGESLYSGAIEDTYKLEKMHDQATQDLIDILNQYLPNRLSESVEIVKIEDKELEVHISVNEEVEMDVKNAIIADLYDKGYVTKQFLINIED</sequence>
<organism evidence="2 3">
    <name type="scientific">Aquibacillus rhizosphaerae</name>
    <dbReference type="NCBI Taxonomy" id="3051431"/>
    <lineage>
        <taxon>Bacteria</taxon>
        <taxon>Bacillati</taxon>
        <taxon>Bacillota</taxon>
        <taxon>Bacilli</taxon>
        <taxon>Bacillales</taxon>
        <taxon>Bacillaceae</taxon>
        <taxon>Aquibacillus</taxon>
    </lineage>
</organism>
<reference evidence="2 3" key="1">
    <citation type="submission" date="2023-06" db="EMBL/GenBank/DDBJ databases">
        <title>Aquibacillus rhizosphaerae LR5S19.</title>
        <authorList>
            <person name="Sun J.-Q."/>
        </authorList>
    </citation>
    <scope>NUCLEOTIDE SEQUENCE [LARGE SCALE GENOMIC DNA]</scope>
    <source>
        <strain evidence="2 3">LR5S19</strain>
    </source>
</reference>
<accession>A0ABT7LAR9</accession>
<keyword evidence="1" id="KW-1133">Transmembrane helix</keyword>
<gene>
    <name evidence="2" type="ORF">QQS35_21160</name>
</gene>
<evidence type="ECO:0000256" key="1">
    <source>
        <dbReference type="SAM" id="Phobius"/>
    </source>
</evidence>
<keyword evidence="1" id="KW-0812">Transmembrane</keyword>
<name>A0ABT7LAR9_9BACI</name>
<dbReference type="Proteomes" id="UP001235343">
    <property type="component" value="Unassembled WGS sequence"/>
</dbReference>
<protein>
    <submittedName>
        <fullName evidence="2">Uncharacterized protein</fullName>
    </submittedName>
</protein>